<protein>
    <submittedName>
        <fullName evidence="1">Uncharacterized protein</fullName>
    </submittedName>
</protein>
<dbReference type="Gene3D" id="3.40.50.720">
    <property type="entry name" value="NAD(P)-binding Rossmann-like Domain"/>
    <property type="match status" value="1"/>
</dbReference>
<dbReference type="InterPro" id="IPR036291">
    <property type="entry name" value="NAD(P)-bd_dom_sf"/>
</dbReference>
<proteinExistence type="predicted"/>
<dbReference type="STRING" id="1328759.A0A5C2RZB3"/>
<dbReference type="PANTHER" id="PTHR15020:SF50">
    <property type="entry name" value="UPF0659 PROTEIN YMR090W"/>
    <property type="match status" value="1"/>
</dbReference>
<keyword evidence="2" id="KW-1185">Reference proteome</keyword>
<name>A0A5C2RZB3_9APHY</name>
<gene>
    <name evidence="1" type="ORF">L227DRAFT_588091</name>
</gene>
<organism evidence="1 2">
    <name type="scientific">Lentinus tigrinus ALCF2SS1-6</name>
    <dbReference type="NCBI Taxonomy" id="1328759"/>
    <lineage>
        <taxon>Eukaryota</taxon>
        <taxon>Fungi</taxon>
        <taxon>Dikarya</taxon>
        <taxon>Basidiomycota</taxon>
        <taxon>Agaricomycotina</taxon>
        <taxon>Agaricomycetes</taxon>
        <taxon>Polyporales</taxon>
        <taxon>Polyporaceae</taxon>
        <taxon>Lentinus</taxon>
    </lineage>
</organism>
<accession>A0A5C2RZB3</accession>
<dbReference type="SUPFAM" id="SSF51735">
    <property type="entry name" value="NAD(P)-binding Rossmann-fold domains"/>
    <property type="match status" value="1"/>
</dbReference>
<sequence>MHAFVLGGSKNIGYHAALRLLKQGTTVTFLLRSTSVFDNDEQMQPFVRDGKAQLMRGDALNLDDVRRAWEAAVEAGGGTVDIVLFTIGGQAGFSMSRGFVLNIPDLCTHALLNVLSTIPDSLRAPETQPHFVITTSMGITSESHATIPLALKPLYNGVLPAMHADKLCMERVLVFCGGLPWSSKDEPNKDILPDGWQSTQGLPSQGELKHVVVIRPALLTDGKCRGDETRKAGKAPYRTKKDGDLSSAWRISRQDVAHFIVQELLPNWSGWEGSGVVLAY</sequence>
<evidence type="ECO:0000313" key="2">
    <source>
        <dbReference type="Proteomes" id="UP000313359"/>
    </source>
</evidence>
<dbReference type="Proteomes" id="UP000313359">
    <property type="component" value="Unassembled WGS sequence"/>
</dbReference>
<dbReference type="PANTHER" id="PTHR15020">
    <property type="entry name" value="FLAVIN REDUCTASE-RELATED"/>
    <property type="match status" value="1"/>
</dbReference>
<reference evidence="1" key="1">
    <citation type="journal article" date="2018" name="Genome Biol. Evol.">
        <title>Genomics and development of Lentinus tigrinus, a white-rot wood-decaying mushroom with dimorphic fruiting bodies.</title>
        <authorList>
            <person name="Wu B."/>
            <person name="Xu Z."/>
            <person name="Knudson A."/>
            <person name="Carlson A."/>
            <person name="Chen N."/>
            <person name="Kovaka S."/>
            <person name="LaButti K."/>
            <person name="Lipzen A."/>
            <person name="Pennachio C."/>
            <person name="Riley R."/>
            <person name="Schakwitz W."/>
            <person name="Umezawa K."/>
            <person name="Ohm R.A."/>
            <person name="Grigoriev I.V."/>
            <person name="Nagy L.G."/>
            <person name="Gibbons J."/>
            <person name="Hibbett D."/>
        </authorList>
    </citation>
    <scope>NUCLEOTIDE SEQUENCE [LARGE SCALE GENOMIC DNA]</scope>
    <source>
        <strain evidence="1">ALCF2SS1-6</strain>
    </source>
</reference>
<dbReference type="OrthoDB" id="63935at2759"/>
<evidence type="ECO:0000313" key="1">
    <source>
        <dbReference type="EMBL" id="RPD56425.1"/>
    </source>
</evidence>
<dbReference type="EMBL" id="ML122288">
    <property type="protein sequence ID" value="RPD56425.1"/>
    <property type="molecule type" value="Genomic_DNA"/>
</dbReference>
<dbReference type="AlphaFoldDB" id="A0A5C2RZB3"/>